<accession>A0ABZ2BAS5</accession>
<sequence length="436" mass="46761">MAVLLSNNATSTLAASINTSVTSISIQSADASKFPSPTGGDWFPITVVDSAGNMEIMKCTARSSGTLTVTRAQEGTTAKSFASGARVDLRLTVAAANELYKAGLTAANTWSQAQTFSATATFEGNQITISGTSPRVYLQDTDTGADDFWLFVNANNFYVLTDRADDGSYETPYPLELRNDTAAGYLYASRLITEAYASFTTNLTITNTAPIITLKDTTTSAYDARIRVDANNFYIDGSSDGSTYTETLRFEQDTKIGYMSQLFLTGTSECIRLNATSTSTTVDPYISFYRNLARVGYIIANDGTGVNSGMRIINDIATGGDTGLTLLNSGGVDSLEWYVNGTEYKVLHTGNIDTYDIAKYYTGSGANDVSFPLGHILAVYINASYANRNATPAQTVRLWDGSSHQYAISGSGATIAGTWRSRGTAGESYQIFQRVA</sequence>
<dbReference type="Proteomes" id="UP001432360">
    <property type="component" value="Chromosome"/>
</dbReference>
<organism evidence="1 2">
    <name type="scientific">Sinorhizobium chiapasense</name>
    <dbReference type="NCBI Taxonomy" id="501572"/>
    <lineage>
        <taxon>Bacteria</taxon>
        <taxon>Pseudomonadati</taxon>
        <taxon>Pseudomonadota</taxon>
        <taxon>Alphaproteobacteria</taxon>
        <taxon>Hyphomicrobiales</taxon>
        <taxon>Rhizobiaceae</taxon>
        <taxon>Sinorhizobium/Ensifer group</taxon>
        <taxon>Sinorhizobium</taxon>
    </lineage>
</organism>
<evidence type="ECO:0000313" key="1">
    <source>
        <dbReference type="EMBL" id="WVT04609.1"/>
    </source>
</evidence>
<proteinExistence type="predicted"/>
<evidence type="ECO:0000313" key="2">
    <source>
        <dbReference type="Proteomes" id="UP001432360"/>
    </source>
</evidence>
<reference evidence="1" key="1">
    <citation type="submission" date="2023-08" db="EMBL/GenBank/DDBJ databases">
        <title>Complete genome sequence of Sinorhizobium chiapanecum ITTG S70 isolated from Acaciella angustissima nodules in Chiapas-Mexico.</title>
        <authorList>
            <person name="Rincon-Rosales R."/>
            <person name="Rogel M.A."/>
            <person name="Rincon-Medina C.I."/>
            <person name="Guerrero G."/>
            <person name="Manzano-Gomez L.A."/>
            <person name="Lopez-Lopez A."/>
            <person name="Rincon Molina F.A."/>
            <person name="Martinez-Romero E."/>
        </authorList>
    </citation>
    <scope>NUCLEOTIDE SEQUENCE</scope>
    <source>
        <strain evidence="1">ITTG S70</strain>
    </source>
</reference>
<keyword evidence="2" id="KW-1185">Reference proteome</keyword>
<dbReference type="RefSeq" id="WP_331373770.1">
    <property type="nucleotide sequence ID" value="NZ_CP133148.1"/>
</dbReference>
<name>A0ABZ2BAS5_9HYPH</name>
<protein>
    <submittedName>
        <fullName evidence="1">Uncharacterized protein</fullName>
    </submittedName>
</protein>
<gene>
    <name evidence="1" type="ORF">RB548_04145</name>
</gene>
<dbReference type="EMBL" id="CP133148">
    <property type="protein sequence ID" value="WVT04609.1"/>
    <property type="molecule type" value="Genomic_DNA"/>
</dbReference>